<dbReference type="AlphaFoldDB" id="A0A4V3XD37"/>
<name>A0A4V3XD37_9AGAM</name>
<sequence>MPDRIKYSSFTAFEDLDRVHRLAELLHESGVLRRRPPTDIRYPYLPLPTRSQSATSTNRVPLPMVSQMADTISIAEALPFPYINELYMDNSIVAAIPTTFPAQPGSRLPELQFALAL</sequence>
<gene>
    <name evidence="1" type="ORF">EW146_g9069</name>
</gene>
<keyword evidence="2" id="KW-1185">Reference proteome</keyword>
<comment type="caution">
    <text evidence="1">The sequence shown here is derived from an EMBL/GenBank/DDBJ whole genome shotgun (WGS) entry which is preliminary data.</text>
</comment>
<reference evidence="1 2" key="1">
    <citation type="submission" date="2019-02" db="EMBL/GenBank/DDBJ databases">
        <title>Genome sequencing of the rare red list fungi Bondarzewia mesenterica.</title>
        <authorList>
            <person name="Buettner E."/>
            <person name="Kellner H."/>
        </authorList>
    </citation>
    <scope>NUCLEOTIDE SEQUENCE [LARGE SCALE GENOMIC DNA]</scope>
    <source>
        <strain evidence="1 2">DSM 108281</strain>
    </source>
</reference>
<protein>
    <submittedName>
        <fullName evidence="1">Uncharacterized protein</fullName>
    </submittedName>
</protein>
<evidence type="ECO:0000313" key="1">
    <source>
        <dbReference type="EMBL" id="THH08193.1"/>
    </source>
</evidence>
<dbReference type="Proteomes" id="UP000310158">
    <property type="component" value="Unassembled WGS sequence"/>
</dbReference>
<organism evidence="1 2">
    <name type="scientific">Bondarzewia mesenterica</name>
    <dbReference type="NCBI Taxonomy" id="1095465"/>
    <lineage>
        <taxon>Eukaryota</taxon>
        <taxon>Fungi</taxon>
        <taxon>Dikarya</taxon>
        <taxon>Basidiomycota</taxon>
        <taxon>Agaricomycotina</taxon>
        <taxon>Agaricomycetes</taxon>
        <taxon>Russulales</taxon>
        <taxon>Bondarzewiaceae</taxon>
        <taxon>Bondarzewia</taxon>
    </lineage>
</organism>
<accession>A0A4V3XD37</accession>
<proteinExistence type="predicted"/>
<evidence type="ECO:0000313" key="2">
    <source>
        <dbReference type="Proteomes" id="UP000310158"/>
    </source>
</evidence>
<dbReference type="EMBL" id="SGPL01000718">
    <property type="protein sequence ID" value="THH08193.1"/>
    <property type="molecule type" value="Genomic_DNA"/>
</dbReference>